<evidence type="ECO:0000313" key="2">
    <source>
        <dbReference type="Proteomes" id="UP001162992"/>
    </source>
</evidence>
<reference evidence="2" key="1">
    <citation type="journal article" date="2024" name="Proc. Natl. Acad. Sci. U.S.A.">
        <title>Extraordinary preservation of gene collinearity over three hundred million years revealed in homosporous lycophytes.</title>
        <authorList>
            <person name="Li C."/>
            <person name="Wickell D."/>
            <person name="Kuo L.Y."/>
            <person name="Chen X."/>
            <person name="Nie B."/>
            <person name="Liao X."/>
            <person name="Peng D."/>
            <person name="Ji J."/>
            <person name="Jenkins J."/>
            <person name="Williams M."/>
            <person name="Shu S."/>
            <person name="Plott C."/>
            <person name="Barry K."/>
            <person name="Rajasekar S."/>
            <person name="Grimwood J."/>
            <person name="Han X."/>
            <person name="Sun S."/>
            <person name="Hou Z."/>
            <person name="He W."/>
            <person name="Dai G."/>
            <person name="Sun C."/>
            <person name="Schmutz J."/>
            <person name="Leebens-Mack J.H."/>
            <person name="Li F.W."/>
            <person name="Wang L."/>
        </authorList>
    </citation>
    <scope>NUCLEOTIDE SEQUENCE [LARGE SCALE GENOMIC DNA]</scope>
    <source>
        <strain evidence="2">cv. PW_Plant_1</strain>
    </source>
</reference>
<dbReference type="EMBL" id="CM055096">
    <property type="protein sequence ID" value="KAJ7555510.1"/>
    <property type="molecule type" value="Genomic_DNA"/>
</dbReference>
<organism evidence="1 2">
    <name type="scientific">Diphasiastrum complanatum</name>
    <name type="common">Issler's clubmoss</name>
    <name type="synonym">Lycopodium complanatum</name>
    <dbReference type="NCBI Taxonomy" id="34168"/>
    <lineage>
        <taxon>Eukaryota</taxon>
        <taxon>Viridiplantae</taxon>
        <taxon>Streptophyta</taxon>
        <taxon>Embryophyta</taxon>
        <taxon>Tracheophyta</taxon>
        <taxon>Lycopodiopsida</taxon>
        <taxon>Lycopodiales</taxon>
        <taxon>Lycopodiaceae</taxon>
        <taxon>Lycopodioideae</taxon>
        <taxon>Diphasiastrum</taxon>
    </lineage>
</organism>
<protein>
    <submittedName>
        <fullName evidence="1">Uncharacterized protein</fullName>
    </submittedName>
</protein>
<proteinExistence type="predicted"/>
<comment type="caution">
    <text evidence="1">The sequence shown here is derived from an EMBL/GenBank/DDBJ whole genome shotgun (WGS) entry which is preliminary data.</text>
</comment>
<keyword evidence="2" id="KW-1185">Reference proteome</keyword>
<dbReference type="Proteomes" id="UP001162992">
    <property type="component" value="Chromosome 5"/>
</dbReference>
<name>A0ACC2DMM4_DIPCM</name>
<accession>A0ACC2DMM4</accession>
<sequence>MMMEHRRILVLYASQTGNAQDVAERIGREALRRHYHPVVLSLSSYEPILFQHWLPNENMVIFVTSTTGQGDPPDAFKSFWKFMLQRSLTNKWLEGVQYGLFGLGDSGYQKYNVVAKKLDRRLLDLGAKFIVLKGLGDDQHPLGYEAALDPWLDSLWLALGEHIPFPSGFSDVETENACLNQLDPPKYRIIYYPNETSRLYGASADFHINLRDIWDEHEKARTMVESASGPLPVSLVCGSESYGHVRHQPIFSRVLCNVRLTEEDHEQDVRHIEFDLRGSGVQYSPGDVIGMMPIQNAKTVEDFLKRCDLDPDVFVSVESTGMVFPSSGGNNVNIGEMSPVRIRSFVESVMDVDSASPRRYLFEVMSHFAKAEHEKERLQYFSSPEGRDDLYRYNQRERRTLLEILQDFPSVQLPLEWLLQLAPRLQPRYFSISSSLKLHPNEAHITVAVVSWITPYKRKKTGLCSSWLSRLQPKQDVIPIWMTRGTFKHPPASVPLILVGPGTGCAPFHAFVEERVAIAATEPVAPVLFFFGCRKQAKDYLYKEFWLSCTKEDGIMSDKMGGGFVVAFSRDQPHKIYVQHKILEEREKIWNLLSSGGSVFVAGSANKMPEDVASAFKDVILREKKCSEVSAASFMKQFERLGRYNVEVWS</sequence>
<gene>
    <name evidence="1" type="ORF">O6H91_05G042300</name>
</gene>
<evidence type="ECO:0000313" key="1">
    <source>
        <dbReference type="EMBL" id="KAJ7555510.1"/>
    </source>
</evidence>